<dbReference type="AlphaFoldDB" id="A0A8J4UUN9"/>
<organism evidence="1 2">
    <name type="scientific">Polysphondylium violaceum</name>
    <dbReference type="NCBI Taxonomy" id="133409"/>
    <lineage>
        <taxon>Eukaryota</taxon>
        <taxon>Amoebozoa</taxon>
        <taxon>Evosea</taxon>
        <taxon>Eumycetozoa</taxon>
        <taxon>Dictyostelia</taxon>
        <taxon>Dictyosteliales</taxon>
        <taxon>Dictyosteliaceae</taxon>
        <taxon>Polysphondylium</taxon>
    </lineage>
</organism>
<evidence type="ECO:0000313" key="1">
    <source>
        <dbReference type="EMBL" id="KAF2075706.1"/>
    </source>
</evidence>
<keyword evidence="2" id="KW-1185">Reference proteome</keyword>
<dbReference type="EMBL" id="AJWJ01000089">
    <property type="protein sequence ID" value="KAF2075706.1"/>
    <property type="molecule type" value="Genomic_DNA"/>
</dbReference>
<comment type="caution">
    <text evidence="1">The sequence shown here is derived from an EMBL/GenBank/DDBJ whole genome shotgun (WGS) entry which is preliminary data.</text>
</comment>
<dbReference type="Proteomes" id="UP000695562">
    <property type="component" value="Unassembled WGS sequence"/>
</dbReference>
<gene>
    <name evidence="1" type="ORF">CYY_003021</name>
</gene>
<name>A0A8J4UUN9_9MYCE</name>
<accession>A0A8J4UUN9</accession>
<reference evidence="1" key="1">
    <citation type="submission" date="2020-01" db="EMBL/GenBank/DDBJ databases">
        <title>Development of genomics and gene disruption for Polysphondylium violaceum indicates a role for the polyketide synthase stlB in stalk morphogenesis.</title>
        <authorList>
            <person name="Narita B."/>
            <person name="Kawabe Y."/>
            <person name="Kin K."/>
            <person name="Saito T."/>
            <person name="Gibbs R."/>
            <person name="Kuspa A."/>
            <person name="Muzny D."/>
            <person name="Queller D."/>
            <person name="Richards S."/>
            <person name="Strassman J."/>
            <person name="Sucgang R."/>
            <person name="Worley K."/>
            <person name="Schaap P."/>
        </authorList>
    </citation>
    <scope>NUCLEOTIDE SEQUENCE</scope>
    <source>
        <strain evidence="1">QSvi11</strain>
    </source>
</reference>
<dbReference type="OrthoDB" id="10411789at2759"/>
<protein>
    <submittedName>
        <fullName evidence="1">Uncharacterized protein</fullName>
    </submittedName>
</protein>
<evidence type="ECO:0000313" key="2">
    <source>
        <dbReference type="Proteomes" id="UP000695562"/>
    </source>
</evidence>
<proteinExistence type="predicted"/>
<sequence>MENIIKINFHNIDSEKELKDAIMDWTDRKMYDESSITRMDILKLLSTHHLEHCSSIGYNPESGYYEIKITLPAKEFYGIESQWHVSMLFPEFGEHLANMVIKRKYDEIKKESFNHFTNDISIA</sequence>